<accession>A0ABW1GPH7</accession>
<protein>
    <submittedName>
        <fullName evidence="1">Uncharacterized protein</fullName>
    </submittedName>
</protein>
<gene>
    <name evidence="1" type="ORF">ACFP1B_24540</name>
</gene>
<dbReference type="Proteomes" id="UP001596200">
    <property type="component" value="Unassembled WGS sequence"/>
</dbReference>
<comment type="caution">
    <text evidence="1">The sequence shown here is derived from an EMBL/GenBank/DDBJ whole genome shotgun (WGS) entry which is preliminary data.</text>
</comment>
<sequence>DTGNCSSIHKTCMIFYYNSNYGGSAFIASGDIPNLADFNFSTAGAGKGLKVKNQAASAMFRAHNSSQASYGAIFFNSGYAGPCDLFGGIENSVAAAPKLAKTYNNNASLRFYPNVLPKLPSGCKSWW</sequence>
<name>A0ABW1GPH7_9ACTN</name>
<feature type="non-terminal residue" evidence="1">
    <location>
        <position position="1"/>
    </location>
</feature>
<organism evidence="1 2">
    <name type="scientific">Streptomyces pulveraceus</name>
    <dbReference type="NCBI Taxonomy" id="68258"/>
    <lineage>
        <taxon>Bacteria</taxon>
        <taxon>Bacillati</taxon>
        <taxon>Actinomycetota</taxon>
        <taxon>Actinomycetes</taxon>
        <taxon>Kitasatosporales</taxon>
        <taxon>Streptomycetaceae</taxon>
        <taxon>Streptomyces</taxon>
    </lineage>
</organism>
<evidence type="ECO:0000313" key="1">
    <source>
        <dbReference type="EMBL" id="MFC5916565.1"/>
    </source>
</evidence>
<evidence type="ECO:0000313" key="2">
    <source>
        <dbReference type="Proteomes" id="UP001596200"/>
    </source>
</evidence>
<keyword evidence="2" id="KW-1185">Reference proteome</keyword>
<reference evidence="2" key="1">
    <citation type="journal article" date="2019" name="Int. J. Syst. Evol. Microbiol.">
        <title>The Global Catalogue of Microorganisms (GCM) 10K type strain sequencing project: providing services to taxonomists for standard genome sequencing and annotation.</title>
        <authorList>
            <consortium name="The Broad Institute Genomics Platform"/>
            <consortium name="The Broad Institute Genome Sequencing Center for Infectious Disease"/>
            <person name="Wu L."/>
            <person name="Ma J."/>
        </authorList>
    </citation>
    <scope>NUCLEOTIDE SEQUENCE [LARGE SCALE GENOMIC DNA]</scope>
    <source>
        <strain evidence="2">JCM 4147</strain>
    </source>
</reference>
<dbReference type="RefSeq" id="WP_386420665.1">
    <property type="nucleotide sequence ID" value="NZ_JBHSPU010000020.1"/>
</dbReference>
<proteinExistence type="predicted"/>
<dbReference type="EMBL" id="JBHSPU010000020">
    <property type="protein sequence ID" value="MFC5916565.1"/>
    <property type="molecule type" value="Genomic_DNA"/>
</dbReference>